<feature type="domain" description="NAD-dependent epimerase/dehydratase" evidence="2">
    <location>
        <begin position="5"/>
        <end position="215"/>
    </location>
</feature>
<evidence type="ECO:0000259" key="3">
    <source>
        <dbReference type="Pfam" id="PF08338"/>
    </source>
</evidence>
<name>A0ABQ4M302_9BACL</name>
<dbReference type="Proteomes" id="UP000680638">
    <property type="component" value="Unassembled WGS sequence"/>
</dbReference>
<dbReference type="InterPro" id="IPR013549">
    <property type="entry name" value="DUF1731"/>
</dbReference>
<dbReference type="Gene3D" id="3.40.50.720">
    <property type="entry name" value="NAD(P)-binding Rossmann-like Domain"/>
    <property type="match status" value="1"/>
</dbReference>
<reference evidence="4 5" key="1">
    <citation type="submission" date="2021-03" db="EMBL/GenBank/DDBJ databases">
        <title>Antimicrobial resistance genes in bacteria isolated from Japanese honey, and their potential for conferring macrolide and lincosamide resistance in the American foulbrood pathogen Paenibacillus larvae.</title>
        <authorList>
            <person name="Okamoto M."/>
            <person name="Kumagai M."/>
            <person name="Kanamori H."/>
            <person name="Takamatsu D."/>
        </authorList>
    </citation>
    <scope>NUCLEOTIDE SEQUENCE [LARGE SCALE GENOMIC DNA]</scope>
    <source>
        <strain evidence="4 5">J21TS3</strain>
    </source>
</reference>
<dbReference type="NCBIfam" id="TIGR01777">
    <property type="entry name" value="yfcH"/>
    <property type="match status" value="1"/>
</dbReference>
<evidence type="ECO:0000259" key="2">
    <source>
        <dbReference type="Pfam" id="PF01370"/>
    </source>
</evidence>
<dbReference type="CDD" id="cd05242">
    <property type="entry name" value="SDR_a8"/>
    <property type="match status" value="1"/>
</dbReference>
<evidence type="ECO:0000313" key="4">
    <source>
        <dbReference type="EMBL" id="GIO69803.1"/>
    </source>
</evidence>
<feature type="domain" description="DUF1731" evidence="3">
    <location>
        <begin position="249"/>
        <end position="295"/>
    </location>
</feature>
<organism evidence="4 5">
    <name type="scientific">Paenibacillus cookii</name>
    <dbReference type="NCBI Taxonomy" id="157839"/>
    <lineage>
        <taxon>Bacteria</taxon>
        <taxon>Bacillati</taxon>
        <taxon>Bacillota</taxon>
        <taxon>Bacilli</taxon>
        <taxon>Bacillales</taxon>
        <taxon>Paenibacillaceae</taxon>
        <taxon>Paenibacillus</taxon>
    </lineage>
</organism>
<dbReference type="RefSeq" id="WP_246537216.1">
    <property type="nucleotide sequence ID" value="NZ_BORW01000037.1"/>
</dbReference>
<dbReference type="InterPro" id="IPR036291">
    <property type="entry name" value="NAD(P)-bd_dom_sf"/>
</dbReference>
<comment type="caution">
    <text evidence="4">The sequence shown here is derived from an EMBL/GenBank/DDBJ whole genome shotgun (WGS) entry which is preliminary data.</text>
</comment>
<comment type="similarity">
    <text evidence="1">Belongs to the NAD(P)-dependent epimerase/dehydratase family. SDR39U1 subfamily.</text>
</comment>
<proteinExistence type="inferred from homology"/>
<evidence type="ECO:0000256" key="1">
    <source>
        <dbReference type="ARBA" id="ARBA00009353"/>
    </source>
</evidence>
<dbReference type="PANTHER" id="PTHR11092:SF0">
    <property type="entry name" value="EPIMERASE FAMILY PROTEIN SDR39U1"/>
    <property type="match status" value="1"/>
</dbReference>
<sequence>MRNIAIGGGTGFIGKALTAHLVGQGCEVTLISRKKPADAQAGVRYLTWDQLKTAPDLLEGTEAIINLAGASLNQRWTPKAKQNIIESRLATVHAVAKLVQALREKPAVVVLGSAVAIYGTSLTETFREDSERRVVDFPSSVVQEWEDAADEIQGVRLVKLRTGVVLGNDGGAFPLMKLPYMLGFGGRIGSGKQWVPWIHVQDMVRLIEYCVLHPELRGPVNATAPEPVTNNRFGQTVGRIYRRPHWFPVPPFMIRAVLGELSLMLLEGQRVIPEKLLSQGFRFEYPTLEQALRQLMEEHQADRNV</sequence>
<protein>
    <submittedName>
        <fullName evidence="4">Epimerase</fullName>
    </submittedName>
</protein>
<dbReference type="SUPFAM" id="SSF51735">
    <property type="entry name" value="NAD(P)-binding Rossmann-fold domains"/>
    <property type="match status" value="1"/>
</dbReference>
<dbReference type="EMBL" id="BORW01000037">
    <property type="protein sequence ID" value="GIO69803.1"/>
    <property type="molecule type" value="Genomic_DNA"/>
</dbReference>
<dbReference type="InterPro" id="IPR001509">
    <property type="entry name" value="Epimerase_deHydtase"/>
</dbReference>
<keyword evidence="5" id="KW-1185">Reference proteome</keyword>
<dbReference type="Pfam" id="PF01370">
    <property type="entry name" value="Epimerase"/>
    <property type="match status" value="1"/>
</dbReference>
<dbReference type="Pfam" id="PF08338">
    <property type="entry name" value="DUF1731"/>
    <property type="match status" value="1"/>
</dbReference>
<gene>
    <name evidence="4" type="ORF">J21TS3_46240</name>
</gene>
<dbReference type="PROSITE" id="PS51257">
    <property type="entry name" value="PROKAR_LIPOPROTEIN"/>
    <property type="match status" value="1"/>
</dbReference>
<dbReference type="PANTHER" id="PTHR11092">
    <property type="entry name" value="SUGAR NUCLEOTIDE EPIMERASE RELATED"/>
    <property type="match status" value="1"/>
</dbReference>
<evidence type="ECO:0000313" key="5">
    <source>
        <dbReference type="Proteomes" id="UP000680638"/>
    </source>
</evidence>
<dbReference type="InterPro" id="IPR010099">
    <property type="entry name" value="SDR39U1"/>
</dbReference>
<accession>A0ABQ4M302</accession>